<evidence type="ECO:0000256" key="9">
    <source>
        <dbReference type="ARBA" id="ARBA00023180"/>
    </source>
</evidence>
<dbReference type="GO" id="GO:0001594">
    <property type="term" value="F:trace-amine receptor activity"/>
    <property type="evidence" value="ECO:0007669"/>
    <property type="project" value="InterPro"/>
</dbReference>
<evidence type="ECO:0000256" key="5">
    <source>
        <dbReference type="ARBA" id="ARBA00023040"/>
    </source>
</evidence>
<evidence type="ECO:0000256" key="6">
    <source>
        <dbReference type="ARBA" id="ARBA00023136"/>
    </source>
</evidence>
<dbReference type="PANTHER" id="PTHR24249:SF415">
    <property type="entry name" value="TRACE AMINE-ASSOCIATED RECEPTOR 1"/>
    <property type="match status" value="1"/>
</dbReference>
<evidence type="ECO:0000256" key="11">
    <source>
        <dbReference type="ARBA" id="ARBA00039439"/>
    </source>
</evidence>
<dbReference type="InterPro" id="IPR050569">
    <property type="entry name" value="TAAR"/>
</dbReference>
<keyword evidence="16" id="KW-1185">Reference proteome</keyword>
<keyword evidence="5 12" id="KW-0297">G-protein coupled receptor</keyword>
<keyword evidence="9" id="KW-0325">Glycoprotein</keyword>
<evidence type="ECO:0000256" key="7">
    <source>
        <dbReference type="ARBA" id="ARBA00023157"/>
    </source>
</evidence>
<reference evidence="15" key="3">
    <citation type="submission" date="2025-08" db="UniProtKB">
        <authorList>
            <consortium name="Ensembl"/>
        </authorList>
    </citation>
    <scope>IDENTIFICATION</scope>
</reference>
<dbReference type="Pfam" id="PF00001">
    <property type="entry name" value="7tm_1"/>
    <property type="match status" value="1"/>
</dbReference>
<feature type="transmembrane region" description="Helical" evidence="13">
    <location>
        <begin position="102"/>
        <end position="123"/>
    </location>
</feature>
<dbReference type="CDD" id="cd15314">
    <property type="entry name" value="7tmA_TAAR1"/>
    <property type="match status" value="1"/>
</dbReference>
<dbReference type="InterPro" id="IPR017452">
    <property type="entry name" value="GPCR_Rhodpsn_7TM"/>
</dbReference>
<keyword evidence="8 12" id="KW-0675">Receptor</keyword>
<dbReference type="InParanoid" id="A0A3B1KH29"/>
<organism evidence="15 16">
    <name type="scientific">Astyanax mexicanus</name>
    <name type="common">Blind cave fish</name>
    <name type="synonym">Astyanax fasciatus mexicanus</name>
    <dbReference type="NCBI Taxonomy" id="7994"/>
    <lineage>
        <taxon>Eukaryota</taxon>
        <taxon>Metazoa</taxon>
        <taxon>Chordata</taxon>
        <taxon>Craniata</taxon>
        <taxon>Vertebrata</taxon>
        <taxon>Euteleostomi</taxon>
        <taxon>Actinopterygii</taxon>
        <taxon>Neopterygii</taxon>
        <taxon>Teleostei</taxon>
        <taxon>Ostariophysi</taxon>
        <taxon>Characiformes</taxon>
        <taxon>Characoidei</taxon>
        <taxon>Acestrorhamphidae</taxon>
        <taxon>Acestrorhamphinae</taxon>
        <taxon>Astyanax</taxon>
    </lineage>
</organism>
<sequence>MMIGNTSVCYDHHPNSCEKFTYPLVVRVAAYFVIGVIVLLTLCGNLMVIIAITHFKQLHTPTNYLTLSLAVADLLVGGIVMPPSMLRSVETCWYLGSLFCKIHSSLDITLSTASVLNLVFISIERYYAVCHPLLYHSKMTPFTTLVMITVCWIVAAAVGIVCPVLNVLGIEAYSDLLCEGSCAVVVGPMASLSVSMFSLYLPTIIMLSIYLKIYLVAQKQSRKVVHTLSQVNTSRGQSTNRKIDRKATKTLAFVMGAFLSFWAPFSIYTFILTVFRCDAVPQLFDALGWIGYSSSACNPIVYAFFYRWFRKAVDIGGTVLFDCRLDVVAAVNTVSNSSSDL</sequence>
<evidence type="ECO:0000256" key="1">
    <source>
        <dbReference type="ARBA" id="ARBA00004651"/>
    </source>
</evidence>
<dbReference type="SUPFAM" id="SSF81321">
    <property type="entry name" value="Family A G protein-coupled receptor-like"/>
    <property type="match status" value="1"/>
</dbReference>
<dbReference type="Ensembl" id="ENSAMXT00000035417.1">
    <property type="protein sequence ID" value="ENSAMXP00000053176.1"/>
    <property type="gene ID" value="ENSAMXG00000040167.1"/>
</dbReference>
<keyword evidence="3 12" id="KW-0812">Transmembrane</keyword>
<evidence type="ECO:0000256" key="4">
    <source>
        <dbReference type="ARBA" id="ARBA00022989"/>
    </source>
</evidence>
<proteinExistence type="inferred from homology"/>
<reference evidence="16" key="1">
    <citation type="submission" date="2013-03" db="EMBL/GenBank/DDBJ databases">
        <authorList>
            <person name="Jeffery W."/>
            <person name="Warren W."/>
            <person name="Wilson R.K."/>
        </authorList>
    </citation>
    <scope>NUCLEOTIDE SEQUENCE</scope>
    <source>
        <strain evidence="16">female</strain>
    </source>
</reference>
<evidence type="ECO:0000256" key="13">
    <source>
        <dbReference type="SAM" id="Phobius"/>
    </source>
</evidence>
<keyword evidence="7" id="KW-1015">Disulfide bond</keyword>
<dbReference type="PROSITE" id="PS50262">
    <property type="entry name" value="G_PROTEIN_RECEP_F1_2"/>
    <property type="match status" value="1"/>
</dbReference>
<dbReference type="PRINTS" id="PR00237">
    <property type="entry name" value="GPCRRHODOPSN"/>
</dbReference>
<reference evidence="15" key="4">
    <citation type="submission" date="2025-09" db="UniProtKB">
        <authorList>
            <consortium name="Ensembl"/>
        </authorList>
    </citation>
    <scope>IDENTIFICATION</scope>
</reference>
<dbReference type="Gene3D" id="1.20.1070.10">
    <property type="entry name" value="Rhodopsin 7-helix transmembrane proteins"/>
    <property type="match status" value="1"/>
</dbReference>
<feature type="transmembrane region" description="Helical" evidence="13">
    <location>
        <begin position="64"/>
        <end position="82"/>
    </location>
</feature>
<reference evidence="16" key="2">
    <citation type="journal article" date="2014" name="Nat. Commun.">
        <title>The cavefish genome reveals candidate genes for eye loss.</title>
        <authorList>
            <person name="McGaugh S.E."/>
            <person name="Gross J.B."/>
            <person name="Aken B."/>
            <person name="Blin M."/>
            <person name="Borowsky R."/>
            <person name="Chalopin D."/>
            <person name="Hinaux H."/>
            <person name="Jeffery W.R."/>
            <person name="Keene A."/>
            <person name="Ma L."/>
            <person name="Minx P."/>
            <person name="Murphy D."/>
            <person name="O'Quin K.E."/>
            <person name="Retaux S."/>
            <person name="Rohner N."/>
            <person name="Searle S.M."/>
            <person name="Stahl B.A."/>
            <person name="Tabin C."/>
            <person name="Volff J.N."/>
            <person name="Yoshizawa M."/>
            <person name="Warren W.C."/>
        </authorList>
    </citation>
    <scope>NUCLEOTIDE SEQUENCE [LARGE SCALE GENOMIC DNA]</scope>
    <source>
        <strain evidence="16">female</strain>
    </source>
</reference>
<keyword evidence="6 13" id="KW-0472">Membrane</keyword>
<feature type="domain" description="G-protein coupled receptors family 1 profile" evidence="14">
    <location>
        <begin position="44"/>
        <end position="302"/>
    </location>
</feature>
<keyword evidence="10 12" id="KW-0807">Transducer</keyword>
<protein>
    <recommendedName>
        <fullName evidence="11">Trace amine-associated receptor 1</fullName>
    </recommendedName>
</protein>
<dbReference type="SMART" id="SM01381">
    <property type="entry name" value="7TM_GPCR_Srsx"/>
    <property type="match status" value="1"/>
</dbReference>
<dbReference type="FunFam" id="1.20.1070.10:FF:000030">
    <property type="entry name" value="trace amine-associated receptor 1"/>
    <property type="match status" value="1"/>
</dbReference>
<feature type="transmembrane region" description="Helical" evidence="13">
    <location>
        <begin position="251"/>
        <end position="274"/>
    </location>
</feature>
<evidence type="ECO:0000256" key="8">
    <source>
        <dbReference type="ARBA" id="ARBA00023170"/>
    </source>
</evidence>
<accession>A0A3B1KH29</accession>
<evidence type="ECO:0000256" key="2">
    <source>
        <dbReference type="ARBA" id="ARBA00022475"/>
    </source>
</evidence>
<dbReference type="PROSITE" id="PS00237">
    <property type="entry name" value="G_PROTEIN_RECEP_F1_1"/>
    <property type="match status" value="1"/>
</dbReference>
<evidence type="ECO:0000256" key="12">
    <source>
        <dbReference type="RuleBase" id="RU000688"/>
    </source>
</evidence>
<feature type="transmembrane region" description="Helical" evidence="13">
    <location>
        <begin position="144"/>
        <end position="170"/>
    </location>
</feature>
<dbReference type="AlphaFoldDB" id="A0A3B1KH29"/>
<dbReference type="PANTHER" id="PTHR24249">
    <property type="entry name" value="HISTAMINE RECEPTOR-RELATED G-PROTEIN COUPLED RECEPTOR"/>
    <property type="match status" value="1"/>
</dbReference>
<dbReference type="Proteomes" id="UP000018467">
    <property type="component" value="Unassembled WGS sequence"/>
</dbReference>
<comment type="subcellular location">
    <subcellularLocation>
        <location evidence="1">Cell membrane</location>
        <topology evidence="1">Multi-pass membrane protein</topology>
    </subcellularLocation>
</comment>
<name>A0A3B1KH29_ASTMX</name>
<evidence type="ECO:0000256" key="10">
    <source>
        <dbReference type="ARBA" id="ARBA00023224"/>
    </source>
</evidence>
<feature type="transmembrane region" description="Helical" evidence="13">
    <location>
        <begin position="28"/>
        <end position="52"/>
    </location>
</feature>
<evidence type="ECO:0000259" key="14">
    <source>
        <dbReference type="PROSITE" id="PS50262"/>
    </source>
</evidence>
<evidence type="ECO:0000313" key="15">
    <source>
        <dbReference type="Ensembl" id="ENSAMXP00000053176.1"/>
    </source>
</evidence>
<dbReference type="InterPro" id="IPR009132">
    <property type="entry name" value="TAAR_fam"/>
</dbReference>
<feature type="transmembrane region" description="Helical" evidence="13">
    <location>
        <begin position="190"/>
        <end position="213"/>
    </location>
</feature>
<evidence type="ECO:0000256" key="3">
    <source>
        <dbReference type="ARBA" id="ARBA00022692"/>
    </source>
</evidence>
<keyword evidence="2" id="KW-1003">Cell membrane</keyword>
<dbReference type="GO" id="GO:0005886">
    <property type="term" value="C:plasma membrane"/>
    <property type="evidence" value="ECO:0007669"/>
    <property type="project" value="UniProtKB-SubCell"/>
</dbReference>
<evidence type="ECO:0000313" key="16">
    <source>
        <dbReference type="Proteomes" id="UP000018467"/>
    </source>
</evidence>
<dbReference type="InterPro" id="IPR000276">
    <property type="entry name" value="GPCR_Rhodpsn"/>
</dbReference>
<keyword evidence="4 13" id="KW-1133">Transmembrane helix</keyword>
<feature type="transmembrane region" description="Helical" evidence="13">
    <location>
        <begin position="286"/>
        <end position="305"/>
    </location>
</feature>
<dbReference type="PRINTS" id="PR01830">
    <property type="entry name" value="TRACEAMINER"/>
</dbReference>
<comment type="similarity">
    <text evidence="12">Belongs to the G-protein coupled receptor 1 family.</text>
</comment>
<dbReference type="GeneTree" id="ENSGT00950000182934"/>